<evidence type="ECO:0000313" key="1">
    <source>
        <dbReference type="EMBL" id="EXC35803.1"/>
    </source>
</evidence>
<sequence>MWRKLWNSNILPRHKWRLYQLGKSWLKELVRARKDKVFRGKDFNPLKVYRDVVLQSNEYHSRLTPRVDRINLTGSWQTLPTEWIKANVDCSLGPNSTVVAAVRRNSDGRVVLVATRLLNTREPLVAELEAVHCALRIS</sequence>
<evidence type="ECO:0000313" key="2">
    <source>
        <dbReference type="Proteomes" id="UP000030645"/>
    </source>
</evidence>
<name>W9SNL0_9ROSA</name>
<dbReference type="EMBL" id="KE619277">
    <property type="protein sequence ID" value="EXC35803.1"/>
    <property type="molecule type" value="Genomic_DNA"/>
</dbReference>
<accession>W9SNL0</accession>
<keyword evidence="2" id="KW-1185">Reference proteome</keyword>
<protein>
    <submittedName>
        <fullName evidence="1">Uncharacterized protein</fullName>
    </submittedName>
</protein>
<dbReference type="AlphaFoldDB" id="W9SNL0"/>
<reference evidence="2" key="1">
    <citation type="submission" date="2013-01" db="EMBL/GenBank/DDBJ databases">
        <title>Draft Genome Sequence of a Mulberry Tree, Morus notabilis C.K. Schneid.</title>
        <authorList>
            <person name="He N."/>
            <person name="Zhao S."/>
        </authorList>
    </citation>
    <scope>NUCLEOTIDE SEQUENCE</scope>
</reference>
<organism evidence="1 2">
    <name type="scientific">Morus notabilis</name>
    <dbReference type="NCBI Taxonomy" id="981085"/>
    <lineage>
        <taxon>Eukaryota</taxon>
        <taxon>Viridiplantae</taxon>
        <taxon>Streptophyta</taxon>
        <taxon>Embryophyta</taxon>
        <taxon>Tracheophyta</taxon>
        <taxon>Spermatophyta</taxon>
        <taxon>Magnoliopsida</taxon>
        <taxon>eudicotyledons</taxon>
        <taxon>Gunneridae</taxon>
        <taxon>Pentapetalae</taxon>
        <taxon>rosids</taxon>
        <taxon>fabids</taxon>
        <taxon>Rosales</taxon>
        <taxon>Moraceae</taxon>
        <taxon>Moreae</taxon>
        <taxon>Morus</taxon>
    </lineage>
</organism>
<proteinExistence type="predicted"/>
<dbReference type="Proteomes" id="UP000030645">
    <property type="component" value="Unassembled WGS sequence"/>
</dbReference>
<gene>
    <name evidence="1" type="ORF">L484_000486</name>
</gene>